<evidence type="ECO:0008006" key="3">
    <source>
        <dbReference type="Google" id="ProtNLM"/>
    </source>
</evidence>
<accession>A0AAD7CBV6</accession>
<gene>
    <name evidence="1" type="ORF">FB45DRAFT_898321</name>
</gene>
<dbReference type="SUPFAM" id="SSF52047">
    <property type="entry name" value="RNI-like"/>
    <property type="match status" value="1"/>
</dbReference>
<feature type="non-terminal residue" evidence="1">
    <location>
        <position position="1"/>
    </location>
</feature>
<dbReference type="AlphaFoldDB" id="A0AAD7CBV6"/>
<dbReference type="PANTHER" id="PTHR13318">
    <property type="entry name" value="PARTNER OF PAIRED, ISOFORM B-RELATED"/>
    <property type="match status" value="1"/>
</dbReference>
<comment type="caution">
    <text evidence="1">The sequence shown here is derived from an EMBL/GenBank/DDBJ whole genome shotgun (WGS) entry which is preliminary data.</text>
</comment>
<dbReference type="GO" id="GO:0019005">
    <property type="term" value="C:SCF ubiquitin ligase complex"/>
    <property type="evidence" value="ECO:0007669"/>
    <property type="project" value="TreeGrafter"/>
</dbReference>
<protein>
    <recommendedName>
        <fullName evidence="3">F-box domain-containing protein</fullName>
    </recommendedName>
</protein>
<keyword evidence="2" id="KW-1185">Reference proteome</keyword>
<sequence>SIAKTIFERSAPLSIPVTIFGDESPLSDFIFTLAPRWKSLHFYSDVQITTLVGIPTLQSLESLRLTSDLEIYPLTIECFLGAPHLRDVSLNVWRASSFPMPWSQLTSLSLSSQTEPAQILLDILVQCTNIEDASLLMIPWTQMPAPTSDKISQLSRLKTLKLEIDNSPIAAFFAHLALPALSQLFIETCSDCIWSSAGFSAFQRRSPSIRELMLMGPLNIPSEGFVSLIHESPCLEELFLDRCFAGPNAVDAALFSLQYSDTHTVHHAPRLQRLSIIDSEGRFDETMLERTICSRWWTDSQLRALPAPPPVARWAWFRIAKEFHEDAQDFSDSFREKIVQLREEGLDVSIDEFD</sequence>
<dbReference type="Proteomes" id="UP001221142">
    <property type="component" value="Unassembled WGS sequence"/>
</dbReference>
<reference evidence="1" key="1">
    <citation type="submission" date="2023-03" db="EMBL/GenBank/DDBJ databases">
        <title>Massive genome expansion in bonnet fungi (Mycena s.s.) driven by repeated elements and novel gene families across ecological guilds.</title>
        <authorList>
            <consortium name="Lawrence Berkeley National Laboratory"/>
            <person name="Harder C.B."/>
            <person name="Miyauchi S."/>
            <person name="Viragh M."/>
            <person name="Kuo A."/>
            <person name="Thoen E."/>
            <person name="Andreopoulos B."/>
            <person name="Lu D."/>
            <person name="Skrede I."/>
            <person name="Drula E."/>
            <person name="Henrissat B."/>
            <person name="Morin E."/>
            <person name="Kohler A."/>
            <person name="Barry K."/>
            <person name="LaButti K."/>
            <person name="Morin E."/>
            <person name="Salamov A."/>
            <person name="Lipzen A."/>
            <person name="Mereny Z."/>
            <person name="Hegedus B."/>
            <person name="Baldrian P."/>
            <person name="Stursova M."/>
            <person name="Weitz H."/>
            <person name="Taylor A."/>
            <person name="Grigoriev I.V."/>
            <person name="Nagy L.G."/>
            <person name="Martin F."/>
            <person name="Kauserud H."/>
        </authorList>
    </citation>
    <scope>NUCLEOTIDE SEQUENCE</scope>
    <source>
        <strain evidence="1">9284</strain>
    </source>
</reference>
<proteinExistence type="predicted"/>
<organism evidence="1 2">
    <name type="scientific">Roridomyces roridus</name>
    <dbReference type="NCBI Taxonomy" id="1738132"/>
    <lineage>
        <taxon>Eukaryota</taxon>
        <taxon>Fungi</taxon>
        <taxon>Dikarya</taxon>
        <taxon>Basidiomycota</taxon>
        <taxon>Agaricomycotina</taxon>
        <taxon>Agaricomycetes</taxon>
        <taxon>Agaricomycetidae</taxon>
        <taxon>Agaricales</taxon>
        <taxon>Marasmiineae</taxon>
        <taxon>Mycenaceae</taxon>
        <taxon>Roridomyces</taxon>
    </lineage>
</organism>
<dbReference type="InterPro" id="IPR032675">
    <property type="entry name" value="LRR_dom_sf"/>
</dbReference>
<evidence type="ECO:0000313" key="1">
    <source>
        <dbReference type="EMBL" id="KAJ7644619.1"/>
    </source>
</evidence>
<dbReference type="GO" id="GO:0031146">
    <property type="term" value="P:SCF-dependent proteasomal ubiquitin-dependent protein catabolic process"/>
    <property type="evidence" value="ECO:0007669"/>
    <property type="project" value="TreeGrafter"/>
</dbReference>
<dbReference type="EMBL" id="JARKIF010000003">
    <property type="protein sequence ID" value="KAJ7644619.1"/>
    <property type="molecule type" value="Genomic_DNA"/>
</dbReference>
<name>A0AAD7CBV6_9AGAR</name>
<evidence type="ECO:0000313" key="2">
    <source>
        <dbReference type="Proteomes" id="UP001221142"/>
    </source>
</evidence>
<dbReference type="Gene3D" id="3.80.10.10">
    <property type="entry name" value="Ribonuclease Inhibitor"/>
    <property type="match status" value="1"/>
</dbReference>